<evidence type="ECO:0000313" key="1">
    <source>
        <dbReference type="EMBL" id="MCG9964502.1"/>
    </source>
</evidence>
<dbReference type="EMBL" id="JACSDI010000007">
    <property type="protein sequence ID" value="MCG9964502.1"/>
    <property type="molecule type" value="Genomic_DNA"/>
</dbReference>
<name>A0ABS9QWD9_9GAMM</name>
<keyword evidence="2" id="KW-1185">Reference proteome</keyword>
<sequence length="45" mass="4926">MNAQNSSNTAPHLHSSISQAIDYYIRHAAQYQKAFVNSSSTDISA</sequence>
<comment type="caution">
    <text evidence="1">The sequence shown here is derived from an EMBL/GenBank/DDBJ whole genome shotgun (WGS) entry which is preliminary data.</text>
</comment>
<reference evidence="1 2" key="1">
    <citation type="submission" date="2020-08" db="EMBL/GenBank/DDBJ databases">
        <title>Whole genome sequence of Shewanella sp strain PS-2.</title>
        <authorList>
            <person name="Das S.K."/>
        </authorList>
    </citation>
    <scope>NUCLEOTIDE SEQUENCE [LARGE SCALE GENOMIC DNA]</scope>
    <source>
        <strain evidence="1 2">PS-2</strain>
    </source>
</reference>
<proteinExistence type="predicted"/>
<evidence type="ECO:0000313" key="2">
    <source>
        <dbReference type="Proteomes" id="UP000829384"/>
    </source>
</evidence>
<gene>
    <name evidence="1" type="ORF">H9J30_11320</name>
</gene>
<evidence type="ECO:0008006" key="3">
    <source>
        <dbReference type="Google" id="ProtNLM"/>
    </source>
</evidence>
<accession>A0ABS9QWD9</accession>
<dbReference type="Proteomes" id="UP000829384">
    <property type="component" value="Unassembled WGS sequence"/>
</dbReference>
<organism evidence="1 2">
    <name type="scientific">Shewanella cutis</name>
    <dbReference type="NCBI Taxonomy" id="2766780"/>
    <lineage>
        <taxon>Bacteria</taxon>
        <taxon>Pseudomonadati</taxon>
        <taxon>Pseudomonadota</taxon>
        <taxon>Gammaproteobacteria</taxon>
        <taxon>Alteromonadales</taxon>
        <taxon>Shewanellaceae</taxon>
        <taxon>Shewanella</taxon>
    </lineage>
</organism>
<protein>
    <recommendedName>
        <fullName evidence="3">Orphan protein</fullName>
    </recommendedName>
</protein>